<reference evidence="1 2" key="1">
    <citation type="submission" date="2021-06" db="EMBL/GenBank/DDBJ databases">
        <title>Caerostris extrusa draft genome.</title>
        <authorList>
            <person name="Kono N."/>
            <person name="Arakawa K."/>
        </authorList>
    </citation>
    <scope>NUCLEOTIDE SEQUENCE [LARGE SCALE GENOMIC DNA]</scope>
</reference>
<name>A0AAV4SE57_CAEEX</name>
<dbReference type="Proteomes" id="UP001054945">
    <property type="component" value="Unassembled WGS sequence"/>
</dbReference>
<evidence type="ECO:0000313" key="1">
    <source>
        <dbReference type="EMBL" id="GIY32460.1"/>
    </source>
</evidence>
<comment type="caution">
    <text evidence="1">The sequence shown here is derived from an EMBL/GenBank/DDBJ whole genome shotgun (WGS) entry which is preliminary data.</text>
</comment>
<gene>
    <name evidence="1" type="primary">TIGD6_9</name>
    <name evidence="1" type="ORF">CEXT_263911</name>
</gene>
<sequence length="125" mass="14449">MKLLKTKLSHVLLLIHQQSYFSQSTFNVESLDEHGQKTAIPWAPMFSHLYSCPVCFGYGMCNEVMKSSVLFHEKFKQLNTLLDIPVSQFALPVCSSEKLLVEIKKSFDENFDGRFSKEEKDFTFN</sequence>
<organism evidence="1 2">
    <name type="scientific">Caerostris extrusa</name>
    <name type="common">Bark spider</name>
    <name type="synonym">Caerostris bankana</name>
    <dbReference type="NCBI Taxonomy" id="172846"/>
    <lineage>
        <taxon>Eukaryota</taxon>
        <taxon>Metazoa</taxon>
        <taxon>Ecdysozoa</taxon>
        <taxon>Arthropoda</taxon>
        <taxon>Chelicerata</taxon>
        <taxon>Arachnida</taxon>
        <taxon>Araneae</taxon>
        <taxon>Araneomorphae</taxon>
        <taxon>Entelegynae</taxon>
        <taxon>Araneoidea</taxon>
        <taxon>Araneidae</taxon>
        <taxon>Caerostris</taxon>
    </lineage>
</organism>
<dbReference type="AlphaFoldDB" id="A0AAV4SE57"/>
<keyword evidence="2" id="KW-1185">Reference proteome</keyword>
<protein>
    <submittedName>
        <fullName evidence="1">Tigger transposable element-derived protein 6</fullName>
    </submittedName>
</protein>
<dbReference type="EMBL" id="BPLR01009513">
    <property type="protein sequence ID" value="GIY32460.1"/>
    <property type="molecule type" value="Genomic_DNA"/>
</dbReference>
<proteinExistence type="predicted"/>
<evidence type="ECO:0000313" key="2">
    <source>
        <dbReference type="Proteomes" id="UP001054945"/>
    </source>
</evidence>
<accession>A0AAV4SE57</accession>